<dbReference type="Gene3D" id="3.90.420.10">
    <property type="entry name" value="Oxidoreductase, molybdopterin-binding domain"/>
    <property type="match status" value="1"/>
</dbReference>
<gene>
    <name evidence="2" type="ORF">XD73_1275</name>
</gene>
<dbReference type="Pfam" id="PF00174">
    <property type="entry name" value="Oxidored_molyb"/>
    <property type="match status" value="1"/>
</dbReference>
<dbReference type="AlphaFoldDB" id="A0A117LGG8"/>
<name>A0A117LGG8_9CHLR</name>
<dbReference type="PATRIC" id="fig|167964.4.peg.1417"/>
<organism evidence="2 3">
    <name type="scientific">Anaerolinea thermophila</name>
    <dbReference type="NCBI Taxonomy" id="167964"/>
    <lineage>
        <taxon>Bacteria</taxon>
        <taxon>Bacillati</taxon>
        <taxon>Chloroflexota</taxon>
        <taxon>Anaerolineae</taxon>
        <taxon>Anaerolineales</taxon>
        <taxon>Anaerolineaceae</taxon>
        <taxon>Anaerolinea</taxon>
    </lineage>
</organism>
<evidence type="ECO:0000313" key="3">
    <source>
        <dbReference type="Proteomes" id="UP000064249"/>
    </source>
</evidence>
<protein>
    <submittedName>
        <fullName evidence="2">Sulfoxide reductase catalytic subunit YedY</fullName>
    </submittedName>
</protein>
<feature type="domain" description="Oxidoreductase molybdopterin-binding" evidence="1">
    <location>
        <begin position="3"/>
        <end position="112"/>
    </location>
</feature>
<dbReference type="SUPFAM" id="SSF56524">
    <property type="entry name" value="Oxidoreductase molybdopterin-binding domain"/>
    <property type="match status" value="1"/>
</dbReference>
<evidence type="ECO:0000313" key="2">
    <source>
        <dbReference type="EMBL" id="KUK45848.1"/>
    </source>
</evidence>
<dbReference type="PANTHER" id="PTHR43032">
    <property type="entry name" value="PROTEIN-METHIONINE-SULFOXIDE REDUCTASE"/>
    <property type="match status" value="1"/>
</dbReference>
<proteinExistence type="predicted"/>
<dbReference type="Proteomes" id="UP000064249">
    <property type="component" value="Unassembled WGS sequence"/>
</dbReference>
<reference evidence="2 3" key="1">
    <citation type="journal article" date="2015" name="MBio">
        <title>Genome-Resolved Metagenomic Analysis Reveals Roles for Candidate Phyla and Other Microbial Community Members in Biogeochemical Transformations in Oil Reservoirs.</title>
        <authorList>
            <person name="Hu P."/>
            <person name="Tom L."/>
            <person name="Singh A."/>
            <person name="Thomas B.C."/>
            <person name="Baker B.J."/>
            <person name="Piceno Y.M."/>
            <person name="Andersen G.L."/>
            <person name="Banfield J.F."/>
        </authorList>
    </citation>
    <scope>NUCLEOTIDE SEQUENCE [LARGE SCALE GENOMIC DNA]</scope>
    <source>
        <strain evidence="2">46_16</strain>
    </source>
</reference>
<sequence>MVIPWMGFPLHKLLEDVRPTSEAKFVLFESALVPGQMDNANSDLFPFPYLEGLRLDEAMHDLTILATGLYGEPLPPQNGAPIRLIVPWKYGFKSIKSIVRISLVPDQPPTLWNTIAPNEYGFYANVNPDVDHPRWSQATERRIGEAGRIPTLFMNGYAEEVMPLYEGMDLEENF</sequence>
<dbReference type="NCBIfam" id="NF003767">
    <property type="entry name" value="PRK05363.1"/>
    <property type="match status" value="1"/>
</dbReference>
<dbReference type="PANTHER" id="PTHR43032:SF3">
    <property type="entry name" value="PROTEIN-METHIONINE-SULFOXIDE REDUCTASE CATALYTIC SUBUNIT MSRP"/>
    <property type="match status" value="1"/>
</dbReference>
<evidence type="ECO:0000259" key="1">
    <source>
        <dbReference type="Pfam" id="PF00174"/>
    </source>
</evidence>
<accession>A0A117LGG8</accession>
<dbReference type="InterPro" id="IPR000572">
    <property type="entry name" value="OxRdtase_Mopterin-bd_dom"/>
</dbReference>
<dbReference type="InterPro" id="IPR036374">
    <property type="entry name" value="OxRdtase_Mopterin-bd_sf"/>
</dbReference>
<dbReference type="EMBL" id="LGFU01000133">
    <property type="protein sequence ID" value="KUK45848.1"/>
    <property type="molecule type" value="Genomic_DNA"/>
</dbReference>
<comment type="caution">
    <text evidence="2">The sequence shown here is derived from an EMBL/GenBank/DDBJ whole genome shotgun (WGS) entry which is preliminary data.</text>
</comment>